<feature type="transmembrane region" description="Helical" evidence="1">
    <location>
        <begin position="93"/>
        <end position="109"/>
    </location>
</feature>
<keyword evidence="1" id="KW-0812">Transmembrane</keyword>
<feature type="transmembrane region" description="Helical" evidence="1">
    <location>
        <begin position="115"/>
        <end position="135"/>
    </location>
</feature>
<feature type="transmembrane region" description="Helical" evidence="1">
    <location>
        <begin position="177"/>
        <end position="198"/>
    </location>
</feature>
<keyword evidence="1" id="KW-1133">Transmembrane helix</keyword>
<feature type="transmembrane region" description="Helical" evidence="1">
    <location>
        <begin position="335"/>
        <end position="356"/>
    </location>
</feature>
<dbReference type="Proteomes" id="UP000887228">
    <property type="component" value="Unassembled WGS sequence"/>
</dbReference>
<feature type="transmembrane region" description="Helical" evidence="1">
    <location>
        <begin position="302"/>
        <end position="323"/>
    </location>
</feature>
<feature type="transmembrane region" description="Helical" evidence="1">
    <location>
        <begin position="62"/>
        <end position="81"/>
    </location>
</feature>
<protein>
    <recommendedName>
        <fullName evidence="6">Short-chain dehydrogenase</fullName>
    </recommendedName>
</protein>
<name>A0AA37CCY5_AQUAC</name>
<evidence type="ECO:0000313" key="3">
    <source>
        <dbReference type="EMBL" id="GIZ91434.1"/>
    </source>
</evidence>
<dbReference type="Pfam" id="PF05940">
    <property type="entry name" value="NnrS"/>
    <property type="match status" value="1"/>
</dbReference>
<feature type="transmembrane region" description="Helical" evidence="1">
    <location>
        <begin position="142"/>
        <end position="165"/>
    </location>
</feature>
<dbReference type="Proteomes" id="UP000887212">
    <property type="component" value="Unassembled WGS sequence"/>
</dbReference>
<feature type="transmembrane region" description="Helical" evidence="1">
    <location>
        <begin position="362"/>
        <end position="380"/>
    </location>
</feature>
<feature type="transmembrane region" description="Helical" evidence="1">
    <location>
        <begin position="269"/>
        <end position="290"/>
    </location>
</feature>
<evidence type="ECO:0000256" key="1">
    <source>
        <dbReference type="SAM" id="Phobius"/>
    </source>
</evidence>
<dbReference type="RefSeq" id="WP_203791744.1">
    <property type="nucleotide sequence ID" value="NZ_AP024354.1"/>
</dbReference>
<gene>
    <name evidence="2" type="ORF">KAM435_01290</name>
    <name evidence="3" type="ORF">KAM436_04020</name>
</gene>
<dbReference type="EMBL" id="BPMS01000001">
    <property type="protein sequence ID" value="GIZ86802.1"/>
    <property type="molecule type" value="Genomic_DNA"/>
</dbReference>
<keyword evidence="1" id="KW-0472">Membrane</keyword>
<sequence>MLIIDKRKAMAVAPILRLGFRPFFLLGAVLAALAIPLWIAALQGWALPAPVGGWLAWHRHELVFGFAGAIIAGFLLTAVQTWTGRPSLSGRPLALLVGLWLLGRLSWWLPSAWPLLLFNLAFLLAVAGVMARLLWAVRQRRNYPIVLVLALLAAVDLLNLLGVLLQHDAWQRQGSQAAIWLVAAMMTLIGGRVIPFFTQRGLGRLEMVQPWAWLDLALLVGTLLLALLTGAGLLLQPHWGGAVLLLGLGLGHGTRLQRWFDRGLLRVPLLWSLHLAYAWMVLACLGLALWHAGVAVPFSQALHALTVGAMAGLILAMLARVSLGHTGRPLELPRGFAVAFVLLNLAALLRVLGVSFAYQPALWLAALAWGLAFAQFLYCYGPMLCRTRADGHPG</sequence>
<evidence type="ECO:0008006" key="6">
    <source>
        <dbReference type="Google" id="ProtNLM"/>
    </source>
</evidence>
<accession>A0AA37CCY5</accession>
<evidence type="ECO:0000313" key="5">
    <source>
        <dbReference type="Proteomes" id="UP000887228"/>
    </source>
</evidence>
<evidence type="ECO:0000313" key="4">
    <source>
        <dbReference type="Proteomes" id="UP000887212"/>
    </source>
</evidence>
<dbReference type="InterPro" id="IPR010266">
    <property type="entry name" value="NnrS"/>
</dbReference>
<dbReference type="EMBL" id="BPMT01000001">
    <property type="protein sequence ID" value="GIZ91434.1"/>
    <property type="molecule type" value="Genomic_DNA"/>
</dbReference>
<evidence type="ECO:0000313" key="2">
    <source>
        <dbReference type="EMBL" id="GIZ86802.1"/>
    </source>
</evidence>
<comment type="caution">
    <text evidence="2">The sequence shown here is derived from an EMBL/GenBank/DDBJ whole genome shotgun (WGS) entry which is preliminary data.</text>
</comment>
<proteinExistence type="predicted"/>
<feature type="transmembrane region" description="Helical" evidence="1">
    <location>
        <begin position="239"/>
        <end position="257"/>
    </location>
</feature>
<dbReference type="AlphaFoldDB" id="A0AA37CCY5"/>
<feature type="transmembrane region" description="Helical" evidence="1">
    <location>
        <begin position="20"/>
        <end position="42"/>
    </location>
</feature>
<organism evidence="2 4">
    <name type="scientific">Aquipseudomonas alcaligenes</name>
    <name type="common">Pseudomonas alcaligenes</name>
    <dbReference type="NCBI Taxonomy" id="43263"/>
    <lineage>
        <taxon>Bacteria</taxon>
        <taxon>Pseudomonadati</taxon>
        <taxon>Pseudomonadota</taxon>
        <taxon>Gammaproteobacteria</taxon>
        <taxon>Pseudomonadales</taxon>
        <taxon>Pseudomonadaceae</taxon>
        <taxon>Aquipseudomonas</taxon>
    </lineage>
</organism>
<reference evidence="2 5" key="1">
    <citation type="submission" date="2021-07" db="EMBL/GenBank/DDBJ databases">
        <title>Whole genome sequencing of carbapenem-resistant Pseudomonas spp. isolated in Japan.</title>
        <authorList>
            <person name="Suzuki M."/>
            <person name="Maehana S."/>
            <person name="Kitasato H."/>
        </authorList>
    </citation>
    <scope>NUCLEOTIDE SEQUENCE</scope>
    <source>
        <strain evidence="2">KAM435</strain>
        <strain evidence="3 5">KAM436</strain>
    </source>
</reference>
<feature type="transmembrane region" description="Helical" evidence="1">
    <location>
        <begin position="210"/>
        <end position="233"/>
    </location>
</feature>